<dbReference type="InterPro" id="IPR029061">
    <property type="entry name" value="THDP-binding"/>
</dbReference>
<feature type="domain" description="Thiamine pyrophosphate enzyme N-terminal TPP-binding" evidence="3">
    <location>
        <begin position="11"/>
        <end position="113"/>
    </location>
</feature>
<proteinExistence type="predicted"/>
<dbReference type="InterPro" id="IPR012001">
    <property type="entry name" value="Thiamin_PyroP_enz_TPP-bd_dom"/>
</dbReference>
<dbReference type="Gene3D" id="3.40.50.970">
    <property type="match status" value="1"/>
</dbReference>
<dbReference type="EMBL" id="FMSH01000398">
    <property type="protein sequence ID" value="SCU86376.1"/>
    <property type="molecule type" value="Genomic_DNA"/>
</dbReference>
<organism evidence="4">
    <name type="scientific">Cupriavidus necator</name>
    <name type="common">Alcaligenes eutrophus</name>
    <name type="synonym">Ralstonia eutropha</name>
    <dbReference type="NCBI Taxonomy" id="106590"/>
    <lineage>
        <taxon>Bacteria</taxon>
        <taxon>Pseudomonadati</taxon>
        <taxon>Pseudomonadota</taxon>
        <taxon>Betaproteobacteria</taxon>
        <taxon>Burkholderiales</taxon>
        <taxon>Burkholderiaceae</taxon>
        <taxon>Cupriavidus</taxon>
    </lineage>
</organism>
<dbReference type="InterPro" id="IPR051818">
    <property type="entry name" value="TPP_dependent_decarboxylase"/>
</dbReference>
<sequence>MSVLQDKGISASAMIAALRDASVTHFVTVPDFVQLALHQAVERGEGGMSIVRACNEDQAVCTAAGLTIAGARPLIVVQNQGFYACVNSVRAVALDARVPSVFLIGQFGREHDNYGQPATSSRRRVVSLLDPVLDTLGVPFWSLERESDLEAVDAAFQAARAAGGPAALVIGRPVAWH</sequence>
<dbReference type="GO" id="GO:0016831">
    <property type="term" value="F:carboxy-lyase activity"/>
    <property type="evidence" value="ECO:0007669"/>
    <property type="project" value="UniProtKB-KW"/>
</dbReference>
<accession>A0A1K0ILG3</accession>
<dbReference type="PANTHER" id="PTHR42818">
    <property type="entry name" value="SULFOPYRUVATE DECARBOXYLASE SUBUNIT ALPHA"/>
    <property type="match status" value="1"/>
</dbReference>
<name>A0A1K0ILG3_CUPNE</name>
<keyword evidence="1" id="KW-0210">Decarboxylase</keyword>
<dbReference type="PANTHER" id="PTHR42818:SF1">
    <property type="entry name" value="SULFOPYRUVATE DECARBOXYLASE"/>
    <property type="match status" value="1"/>
</dbReference>
<dbReference type="AlphaFoldDB" id="A0A1K0ILG3"/>
<dbReference type="RefSeq" id="WP_340528048.1">
    <property type="nucleotide sequence ID" value="NZ_FMSH01000398.1"/>
</dbReference>
<dbReference type="GO" id="GO:0030976">
    <property type="term" value="F:thiamine pyrophosphate binding"/>
    <property type="evidence" value="ECO:0007669"/>
    <property type="project" value="InterPro"/>
</dbReference>
<reference evidence="4" key="1">
    <citation type="submission" date="2016-09" db="EMBL/GenBank/DDBJ databases">
        <authorList>
            <person name="Capua I."/>
            <person name="De Benedictis P."/>
            <person name="Joannis T."/>
            <person name="Lombin L.H."/>
            <person name="Cattoli G."/>
        </authorList>
    </citation>
    <scope>NUCLEOTIDE SEQUENCE</scope>
    <source>
        <strain evidence="4">B9</strain>
    </source>
</reference>
<evidence type="ECO:0000256" key="2">
    <source>
        <dbReference type="ARBA" id="ARBA00023239"/>
    </source>
</evidence>
<dbReference type="Pfam" id="PF02776">
    <property type="entry name" value="TPP_enzyme_N"/>
    <property type="match status" value="1"/>
</dbReference>
<gene>
    <name evidence="4" type="ORF">CNECB9_4570011</name>
</gene>
<evidence type="ECO:0000313" key="4">
    <source>
        <dbReference type="EMBL" id="SCU86376.1"/>
    </source>
</evidence>
<protein>
    <submittedName>
        <fullName evidence="4">Thiamine pyrophosphate enzyme, N-terminal TPP-binding domain-containing protein</fullName>
    </submittedName>
</protein>
<keyword evidence="2" id="KW-0456">Lyase</keyword>
<evidence type="ECO:0000259" key="3">
    <source>
        <dbReference type="Pfam" id="PF02776"/>
    </source>
</evidence>
<dbReference type="SUPFAM" id="SSF52518">
    <property type="entry name" value="Thiamin diphosphate-binding fold (THDP-binding)"/>
    <property type="match status" value="1"/>
</dbReference>
<evidence type="ECO:0000256" key="1">
    <source>
        <dbReference type="ARBA" id="ARBA00022793"/>
    </source>
</evidence>